<dbReference type="Proteomes" id="UP000699042">
    <property type="component" value="Unassembled WGS sequence"/>
</dbReference>
<reference evidence="1" key="1">
    <citation type="submission" date="2021-05" db="EMBL/GenBank/DDBJ databases">
        <title>Comparative genomics of three Colletotrichum scovillei strains and genetic complementation revealed genes involved fungal growth and virulence on chili pepper.</title>
        <authorList>
            <person name="Hsieh D.-K."/>
            <person name="Chuang S.-C."/>
            <person name="Chen C.-Y."/>
            <person name="Chao Y.-T."/>
            <person name="Lu M.-Y.J."/>
            <person name="Lee M.-H."/>
            <person name="Shih M.-C."/>
        </authorList>
    </citation>
    <scope>NUCLEOTIDE SEQUENCE</scope>
    <source>
        <strain evidence="1">Coll-153</strain>
    </source>
</reference>
<protein>
    <submittedName>
        <fullName evidence="1">Uncharacterized protein</fullName>
    </submittedName>
</protein>
<name>A0A9P7QRZ2_9PEZI</name>
<proteinExistence type="predicted"/>
<dbReference type="AlphaFoldDB" id="A0A9P7QRZ2"/>
<comment type="caution">
    <text evidence="1">The sequence shown here is derived from an EMBL/GenBank/DDBJ whole genome shotgun (WGS) entry which is preliminary data.</text>
</comment>
<sequence length="139" mass="16064">INSAPIIVPIWESATTISLERSPITVSIWQSTPWVADVDYYVGLWEELHDCYWSYMRSHNTEKSAQRWPEFVEEWKLLRRFDRVRDCLGLSGPAMFLQPGPEVAICSKALKIILKLLNYLIAPTFLGAEILAEIYNVMM</sequence>
<dbReference type="EMBL" id="JAESDN010000026">
    <property type="protein sequence ID" value="KAG7040372.1"/>
    <property type="molecule type" value="Genomic_DNA"/>
</dbReference>
<evidence type="ECO:0000313" key="1">
    <source>
        <dbReference type="EMBL" id="KAG7040372.1"/>
    </source>
</evidence>
<keyword evidence="2" id="KW-1185">Reference proteome</keyword>
<gene>
    <name evidence="1" type="ORF">JMJ77_009833</name>
</gene>
<evidence type="ECO:0000313" key="2">
    <source>
        <dbReference type="Proteomes" id="UP000699042"/>
    </source>
</evidence>
<feature type="non-terminal residue" evidence="1">
    <location>
        <position position="1"/>
    </location>
</feature>
<organism evidence="1 2">
    <name type="scientific">Colletotrichum scovillei</name>
    <dbReference type="NCBI Taxonomy" id="1209932"/>
    <lineage>
        <taxon>Eukaryota</taxon>
        <taxon>Fungi</taxon>
        <taxon>Dikarya</taxon>
        <taxon>Ascomycota</taxon>
        <taxon>Pezizomycotina</taxon>
        <taxon>Sordariomycetes</taxon>
        <taxon>Hypocreomycetidae</taxon>
        <taxon>Glomerellales</taxon>
        <taxon>Glomerellaceae</taxon>
        <taxon>Colletotrichum</taxon>
        <taxon>Colletotrichum acutatum species complex</taxon>
    </lineage>
</organism>
<accession>A0A9P7QRZ2</accession>